<dbReference type="InterPro" id="IPR011701">
    <property type="entry name" value="MFS"/>
</dbReference>
<proteinExistence type="predicted"/>
<dbReference type="Proteomes" id="UP000682308">
    <property type="component" value="Unassembled WGS sequence"/>
</dbReference>
<dbReference type="Pfam" id="PF07690">
    <property type="entry name" value="MFS_1"/>
    <property type="match status" value="1"/>
</dbReference>
<feature type="domain" description="Major facilitator superfamily (MFS) profile" evidence="7">
    <location>
        <begin position="1"/>
        <end position="378"/>
    </location>
</feature>
<dbReference type="SUPFAM" id="SSF103473">
    <property type="entry name" value="MFS general substrate transporter"/>
    <property type="match status" value="1"/>
</dbReference>
<evidence type="ECO:0000313" key="9">
    <source>
        <dbReference type="Proteomes" id="UP000682308"/>
    </source>
</evidence>
<keyword evidence="4 6" id="KW-1133">Transmembrane helix</keyword>
<dbReference type="PANTHER" id="PTHR43124:SF3">
    <property type="entry name" value="CHLORAMPHENICOL EFFLUX PUMP RV0191"/>
    <property type="match status" value="1"/>
</dbReference>
<evidence type="ECO:0000256" key="6">
    <source>
        <dbReference type="SAM" id="Phobius"/>
    </source>
</evidence>
<feature type="transmembrane region" description="Helical" evidence="6">
    <location>
        <begin position="354"/>
        <end position="373"/>
    </location>
</feature>
<keyword evidence="5 6" id="KW-0472">Membrane</keyword>
<dbReference type="AlphaFoldDB" id="A0A941FN71"/>
<evidence type="ECO:0000259" key="7">
    <source>
        <dbReference type="PROSITE" id="PS50850"/>
    </source>
</evidence>
<evidence type="ECO:0000256" key="3">
    <source>
        <dbReference type="ARBA" id="ARBA00022692"/>
    </source>
</evidence>
<sequence>MPFRLAALILAIFCVGTAELSPSGMLDDLSADLSVSLATAGLLVTAYALTMVVGGPLVTALTTRVPRKLLLVGLLAAFVLGNVVCALASGFGMLMAGRVLTAVVHGTFMAVCVVTAGDMAGEGKGGAAVAATQLGINLATVLGVPMGSFLAQHYDWRAPFAIVAALAAVAIVLVLAWVPGTPAPTVTAAHEARVFRRPNVWGTVGATVLCSGGMFTLITYMVPLLTGVGHLPRQWVPGVLLAYGVGSIVGNVLGGRYADRGVDRAVGRLSWILVAVCLLCWLLAPYAAGSALALVLFSLATFALIPGLQARVLAEAADAPTLSLTANMSAFGLGAALGSWIGGLFTDSGLGTRAVPLGAAALTASGALLVFALRRAARRVPAALPSNDRPLAVRTAEK</sequence>
<feature type="transmembrane region" description="Helical" evidence="6">
    <location>
        <begin position="199"/>
        <end position="222"/>
    </location>
</feature>
<dbReference type="InterPro" id="IPR036259">
    <property type="entry name" value="MFS_trans_sf"/>
</dbReference>
<organism evidence="8 9">
    <name type="scientific">Streptomyces tuirus</name>
    <dbReference type="NCBI Taxonomy" id="68278"/>
    <lineage>
        <taxon>Bacteria</taxon>
        <taxon>Bacillati</taxon>
        <taxon>Actinomycetota</taxon>
        <taxon>Actinomycetes</taxon>
        <taxon>Kitasatosporales</taxon>
        <taxon>Streptomycetaceae</taxon>
        <taxon>Streptomyces</taxon>
    </lineage>
</organism>
<name>A0A941FN71_9ACTN</name>
<feature type="transmembrane region" description="Helical" evidence="6">
    <location>
        <begin position="290"/>
        <end position="310"/>
    </location>
</feature>
<evidence type="ECO:0000313" key="8">
    <source>
        <dbReference type="EMBL" id="MBR8643506.1"/>
    </source>
</evidence>
<feature type="transmembrane region" description="Helical" evidence="6">
    <location>
        <begin position="95"/>
        <end position="116"/>
    </location>
</feature>
<dbReference type="Gene3D" id="1.20.1250.20">
    <property type="entry name" value="MFS general substrate transporter like domains"/>
    <property type="match status" value="2"/>
</dbReference>
<feature type="transmembrane region" description="Helical" evidence="6">
    <location>
        <begin position="234"/>
        <end position="253"/>
    </location>
</feature>
<dbReference type="InterPro" id="IPR020846">
    <property type="entry name" value="MFS_dom"/>
</dbReference>
<keyword evidence="2" id="KW-1003">Cell membrane</keyword>
<feature type="transmembrane region" description="Helical" evidence="6">
    <location>
        <begin position="322"/>
        <end position="342"/>
    </location>
</feature>
<comment type="subcellular location">
    <subcellularLocation>
        <location evidence="1">Cell membrane</location>
        <topology evidence="1">Multi-pass membrane protein</topology>
    </subcellularLocation>
</comment>
<keyword evidence="9" id="KW-1185">Reference proteome</keyword>
<dbReference type="GO" id="GO:0022857">
    <property type="term" value="F:transmembrane transporter activity"/>
    <property type="evidence" value="ECO:0007669"/>
    <property type="project" value="InterPro"/>
</dbReference>
<feature type="transmembrane region" description="Helical" evidence="6">
    <location>
        <begin position="156"/>
        <end position="178"/>
    </location>
</feature>
<dbReference type="PROSITE" id="PS50850">
    <property type="entry name" value="MFS"/>
    <property type="match status" value="1"/>
</dbReference>
<dbReference type="EMBL" id="JAGTPG010000002">
    <property type="protein sequence ID" value="MBR8643506.1"/>
    <property type="molecule type" value="Genomic_DNA"/>
</dbReference>
<reference evidence="8 9" key="1">
    <citation type="submission" date="2021-04" db="EMBL/GenBank/DDBJ databases">
        <title>Characterization of the biosynthetic gene cluster of new lipopeptides with antitumor activity in the genome of the marine Streptomyces PHM034.</title>
        <authorList>
            <person name="Ceniceros A."/>
            <person name="Canedo L."/>
            <person name="Mendez C."/>
            <person name="Olano C."/>
            <person name="Schleissner C."/>
            <person name="Cuevas C."/>
            <person name="De La Calle F."/>
            <person name="Salas J.A."/>
        </authorList>
    </citation>
    <scope>NUCLEOTIDE SEQUENCE [LARGE SCALE GENOMIC DNA]</scope>
    <source>
        <strain evidence="8 9">PHM034</strain>
    </source>
</reference>
<evidence type="ECO:0000256" key="4">
    <source>
        <dbReference type="ARBA" id="ARBA00022989"/>
    </source>
</evidence>
<dbReference type="CDD" id="cd17324">
    <property type="entry name" value="MFS_NepI_like"/>
    <property type="match status" value="1"/>
</dbReference>
<dbReference type="InterPro" id="IPR050189">
    <property type="entry name" value="MFS_Efflux_Transporters"/>
</dbReference>
<dbReference type="PANTHER" id="PTHR43124">
    <property type="entry name" value="PURINE EFFLUX PUMP PBUE"/>
    <property type="match status" value="1"/>
</dbReference>
<feature type="transmembrane region" description="Helical" evidence="6">
    <location>
        <begin position="69"/>
        <end position="89"/>
    </location>
</feature>
<comment type="caution">
    <text evidence="8">The sequence shown here is derived from an EMBL/GenBank/DDBJ whole genome shotgun (WGS) entry which is preliminary data.</text>
</comment>
<protein>
    <submittedName>
        <fullName evidence="8">MFS transporter</fullName>
    </submittedName>
</protein>
<dbReference type="GO" id="GO:0005886">
    <property type="term" value="C:plasma membrane"/>
    <property type="evidence" value="ECO:0007669"/>
    <property type="project" value="UniProtKB-SubCell"/>
</dbReference>
<evidence type="ECO:0000256" key="2">
    <source>
        <dbReference type="ARBA" id="ARBA00022475"/>
    </source>
</evidence>
<evidence type="ECO:0000256" key="1">
    <source>
        <dbReference type="ARBA" id="ARBA00004651"/>
    </source>
</evidence>
<feature type="transmembrane region" description="Helical" evidence="6">
    <location>
        <begin position="36"/>
        <end position="57"/>
    </location>
</feature>
<feature type="transmembrane region" description="Helical" evidence="6">
    <location>
        <begin position="128"/>
        <end position="150"/>
    </location>
</feature>
<gene>
    <name evidence="8" type="ORF">KEF29_39470</name>
</gene>
<keyword evidence="3 6" id="KW-0812">Transmembrane</keyword>
<feature type="transmembrane region" description="Helical" evidence="6">
    <location>
        <begin position="265"/>
        <end position="284"/>
    </location>
</feature>
<evidence type="ECO:0000256" key="5">
    <source>
        <dbReference type="ARBA" id="ARBA00023136"/>
    </source>
</evidence>
<accession>A0A941FN71</accession>